<sequence>MQTFDTKSLPVPLRAIVVLMQRIWFAWCCLATVLIGLVALICYLFIFNFLDEKKAPYAAYVVTKWWGKSLLAAMLVRVTSEGLEKANHEGQAYVLVSNHLSIIDIPLCMSTAPVPFSFLAKQEVDKLPIIGYLARNMHVYVDRKSKESRRQTFARMKKHIDSGHSIHIYAEGTRNKTNELLQDFYDGAFKLAIETQQPILALTICGSDRVSTPKKPFLGKPAWVHCVWDEPISTQGMTLDDLEHLKTIVRERILHNLESYHATYQV</sequence>
<evidence type="ECO:0000259" key="7">
    <source>
        <dbReference type="SMART" id="SM00563"/>
    </source>
</evidence>
<dbReference type="PANTHER" id="PTHR10434:SF64">
    <property type="entry name" value="1-ACYL-SN-GLYCEROL-3-PHOSPHATE ACYLTRANSFERASE-RELATED"/>
    <property type="match status" value="1"/>
</dbReference>
<evidence type="ECO:0000256" key="3">
    <source>
        <dbReference type="ARBA" id="ARBA00022679"/>
    </source>
</evidence>
<proteinExistence type="predicted"/>
<dbReference type="GO" id="GO:0006654">
    <property type="term" value="P:phosphatidic acid biosynthetic process"/>
    <property type="evidence" value="ECO:0007669"/>
    <property type="project" value="TreeGrafter"/>
</dbReference>
<dbReference type="Proteomes" id="UP001060919">
    <property type="component" value="Chromosome"/>
</dbReference>
<dbReference type="KEGG" id="aup:AsAng_0058600"/>
<feature type="domain" description="Phospholipid/glycerol acyltransferase" evidence="7">
    <location>
        <begin position="93"/>
        <end position="207"/>
    </location>
</feature>
<keyword evidence="3" id="KW-0808">Transferase</keyword>
<keyword evidence="4" id="KW-0443">Lipid metabolism</keyword>
<keyword evidence="6" id="KW-1133">Transmembrane helix</keyword>
<evidence type="ECO:0000256" key="4">
    <source>
        <dbReference type="ARBA" id="ARBA00023098"/>
    </source>
</evidence>
<dbReference type="GO" id="GO:0003841">
    <property type="term" value="F:1-acylglycerol-3-phosphate O-acyltransferase activity"/>
    <property type="evidence" value="ECO:0007669"/>
    <property type="project" value="TreeGrafter"/>
</dbReference>
<organism evidence="8 9">
    <name type="scientific">Aureispira anguillae</name>
    <dbReference type="NCBI Taxonomy" id="2864201"/>
    <lineage>
        <taxon>Bacteria</taxon>
        <taxon>Pseudomonadati</taxon>
        <taxon>Bacteroidota</taxon>
        <taxon>Saprospiria</taxon>
        <taxon>Saprospirales</taxon>
        <taxon>Saprospiraceae</taxon>
        <taxon>Aureispira</taxon>
    </lineage>
</organism>
<evidence type="ECO:0000256" key="1">
    <source>
        <dbReference type="ARBA" id="ARBA00005189"/>
    </source>
</evidence>
<dbReference type="CDD" id="cd07989">
    <property type="entry name" value="LPLAT_AGPAT-like"/>
    <property type="match status" value="1"/>
</dbReference>
<dbReference type="AlphaFoldDB" id="A0A915YLQ9"/>
<feature type="transmembrane region" description="Helical" evidence="6">
    <location>
        <begin position="24"/>
        <end position="46"/>
    </location>
</feature>
<evidence type="ECO:0000313" key="8">
    <source>
        <dbReference type="EMBL" id="BDS15078.1"/>
    </source>
</evidence>
<keyword evidence="6" id="KW-0472">Membrane</keyword>
<keyword evidence="2" id="KW-0444">Lipid biosynthesis</keyword>
<dbReference type="PANTHER" id="PTHR10434">
    <property type="entry name" value="1-ACYL-SN-GLYCEROL-3-PHOSPHATE ACYLTRANSFERASE"/>
    <property type="match status" value="1"/>
</dbReference>
<reference evidence="8" key="1">
    <citation type="submission" date="2022-09" db="EMBL/GenBank/DDBJ databases">
        <title>Aureispira anguillicida sp. nov., isolated from Leptocephalus of Japanese eel Anguilla japonica.</title>
        <authorList>
            <person name="Yuasa K."/>
            <person name="Mekata T."/>
            <person name="Ikunari K."/>
        </authorList>
    </citation>
    <scope>NUCLEOTIDE SEQUENCE</scope>
    <source>
        <strain evidence="8">EL160426</strain>
    </source>
</reference>
<protein>
    <submittedName>
        <fullName evidence="8">1-acyl-sn-glycerol-3-phosphate acyltransferase</fullName>
    </submittedName>
</protein>
<gene>
    <name evidence="8" type="ORF">AsAng_0058600</name>
</gene>
<accession>A0A915YLQ9</accession>
<keyword evidence="6" id="KW-0812">Transmembrane</keyword>
<keyword evidence="9" id="KW-1185">Reference proteome</keyword>
<evidence type="ECO:0000256" key="5">
    <source>
        <dbReference type="ARBA" id="ARBA00023315"/>
    </source>
</evidence>
<dbReference type="Pfam" id="PF01553">
    <property type="entry name" value="Acyltransferase"/>
    <property type="match status" value="1"/>
</dbReference>
<dbReference type="SMART" id="SM00563">
    <property type="entry name" value="PlsC"/>
    <property type="match status" value="1"/>
</dbReference>
<comment type="pathway">
    <text evidence="1">Lipid metabolism.</text>
</comment>
<evidence type="ECO:0000256" key="6">
    <source>
        <dbReference type="SAM" id="Phobius"/>
    </source>
</evidence>
<name>A0A915YLQ9_9BACT</name>
<dbReference type="InterPro" id="IPR002123">
    <property type="entry name" value="Plipid/glycerol_acylTrfase"/>
</dbReference>
<dbReference type="SUPFAM" id="SSF69593">
    <property type="entry name" value="Glycerol-3-phosphate (1)-acyltransferase"/>
    <property type="match status" value="1"/>
</dbReference>
<dbReference type="EMBL" id="AP026867">
    <property type="protein sequence ID" value="BDS15078.1"/>
    <property type="molecule type" value="Genomic_DNA"/>
</dbReference>
<evidence type="ECO:0000313" key="9">
    <source>
        <dbReference type="Proteomes" id="UP001060919"/>
    </source>
</evidence>
<evidence type="ECO:0000256" key="2">
    <source>
        <dbReference type="ARBA" id="ARBA00022516"/>
    </source>
</evidence>
<keyword evidence="5 8" id="KW-0012">Acyltransferase</keyword>
<dbReference type="RefSeq" id="WP_264790265.1">
    <property type="nucleotide sequence ID" value="NZ_AP026867.1"/>
</dbReference>